<dbReference type="Gene3D" id="3.20.20.450">
    <property type="entry name" value="EAL domain"/>
    <property type="match status" value="1"/>
</dbReference>
<dbReference type="PANTHER" id="PTHR33121">
    <property type="entry name" value="CYCLIC DI-GMP PHOSPHODIESTERASE PDEF"/>
    <property type="match status" value="1"/>
</dbReference>
<evidence type="ECO:0000313" key="2">
    <source>
        <dbReference type="EMBL" id="AFM43622.1"/>
    </source>
</evidence>
<dbReference type="RefSeq" id="WP_014825134.1">
    <property type="nucleotide sequence ID" value="NC_018066.1"/>
</dbReference>
<dbReference type="Pfam" id="PF00563">
    <property type="entry name" value="EAL"/>
    <property type="match status" value="1"/>
</dbReference>
<feature type="domain" description="EAL" evidence="1">
    <location>
        <begin position="10"/>
        <end position="228"/>
    </location>
</feature>
<dbReference type="InterPro" id="IPR001633">
    <property type="entry name" value="EAL_dom"/>
</dbReference>
<keyword evidence="2" id="KW-0614">Plasmid</keyword>
<dbReference type="OrthoDB" id="9813903at2"/>
<name>I4DCU8_DESAJ</name>
<dbReference type="InterPro" id="IPR035919">
    <property type="entry name" value="EAL_sf"/>
</dbReference>
<keyword evidence="3" id="KW-1185">Reference proteome</keyword>
<dbReference type="EMBL" id="CP003640">
    <property type="protein sequence ID" value="AFM43622.1"/>
    <property type="molecule type" value="Genomic_DNA"/>
</dbReference>
<evidence type="ECO:0000259" key="1">
    <source>
        <dbReference type="PROSITE" id="PS50883"/>
    </source>
</evidence>
<dbReference type="InterPro" id="IPR050706">
    <property type="entry name" value="Cyclic-di-GMP_PDE-like"/>
</dbReference>
<gene>
    <name evidence="2" type="ordered locus">Desaci_4798</name>
</gene>
<organism evidence="2 3">
    <name type="scientific">Desulfosporosinus acidiphilus (strain DSM 22704 / JCM 16185 / SJ4)</name>
    <dbReference type="NCBI Taxonomy" id="646529"/>
    <lineage>
        <taxon>Bacteria</taxon>
        <taxon>Bacillati</taxon>
        <taxon>Bacillota</taxon>
        <taxon>Clostridia</taxon>
        <taxon>Eubacteriales</taxon>
        <taxon>Desulfitobacteriaceae</taxon>
        <taxon>Desulfosporosinus</taxon>
    </lineage>
</organism>
<dbReference type="HOGENOM" id="CLU_000445_70_50_9"/>
<dbReference type="PANTHER" id="PTHR33121:SF76">
    <property type="entry name" value="SIGNALING PROTEIN"/>
    <property type="match status" value="1"/>
</dbReference>
<dbReference type="CDD" id="cd01948">
    <property type="entry name" value="EAL"/>
    <property type="match status" value="1"/>
</dbReference>
<dbReference type="AlphaFoldDB" id="I4DCU8"/>
<geneLocation type="plasmid" evidence="2 3">
    <name>pDESACI.01</name>
</geneLocation>
<dbReference type="KEGG" id="dai:Desaci_4798"/>
<evidence type="ECO:0000313" key="3">
    <source>
        <dbReference type="Proteomes" id="UP000002892"/>
    </source>
</evidence>
<dbReference type="PROSITE" id="PS50883">
    <property type="entry name" value="EAL"/>
    <property type="match status" value="1"/>
</dbReference>
<reference evidence="3" key="1">
    <citation type="journal article" date="2012" name="J. Bacteriol.">
        <title>Complete genome sequences of Desulfosporosinus orientis DSM765T, Desulfosporosinus youngiae DSM17734T, Desulfosporosinus meridiei DSM13257T, and Desulfosporosinus acidiphilus DSM22704T.</title>
        <authorList>
            <person name="Pester M."/>
            <person name="Brambilla E."/>
            <person name="Alazard D."/>
            <person name="Rattei T."/>
            <person name="Weinmaier T."/>
            <person name="Han J."/>
            <person name="Lucas S."/>
            <person name="Lapidus A."/>
            <person name="Cheng J.F."/>
            <person name="Goodwin L."/>
            <person name="Pitluck S."/>
            <person name="Peters L."/>
            <person name="Ovchinnikova G."/>
            <person name="Teshima H."/>
            <person name="Detter J.C."/>
            <person name="Han C.S."/>
            <person name="Tapia R."/>
            <person name="Land M.L."/>
            <person name="Hauser L."/>
            <person name="Kyrpides N.C."/>
            <person name="Ivanova N.N."/>
            <person name="Pagani I."/>
            <person name="Huntmann M."/>
            <person name="Wei C.L."/>
            <person name="Davenport K.W."/>
            <person name="Daligault H."/>
            <person name="Chain P.S."/>
            <person name="Chen A."/>
            <person name="Mavromatis K."/>
            <person name="Markowitz V."/>
            <person name="Szeto E."/>
            <person name="Mikhailova N."/>
            <person name="Pati A."/>
            <person name="Wagner M."/>
            <person name="Woyke T."/>
            <person name="Ollivier B."/>
            <person name="Klenk H.P."/>
            <person name="Spring S."/>
            <person name="Loy A."/>
        </authorList>
    </citation>
    <scope>NUCLEOTIDE SEQUENCE [LARGE SCALE GENOMIC DNA]</scope>
    <source>
        <strain evidence="3">DSM 22704 / JCM 16185 / SJ4</strain>
    </source>
</reference>
<dbReference type="GO" id="GO:0071111">
    <property type="term" value="F:cyclic-guanylate-specific phosphodiesterase activity"/>
    <property type="evidence" value="ECO:0007669"/>
    <property type="project" value="InterPro"/>
</dbReference>
<accession>I4DCU8</accession>
<protein>
    <submittedName>
        <fullName evidence="2">EAL domain-containing protein</fullName>
    </submittedName>
</protein>
<dbReference type="SUPFAM" id="SSF141868">
    <property type="entry name" value="EAL domain-like"/>
    <property type="match status" value="1"/>
</dbReference>
<dbReference type="SMART" id="SM00052">
    <property type="entry name" value="EAL"/>
    <property type="match status" value="1"/>
</dbReference>
<proteinExistence type="predicted"/>
<sequence>MIFINLAASIDPLESALFDILEDKIATKLAIQPIIKLSDMSVFGYEVLSRWDEFAPDQIFRTAERFGTVGQLERLILSKVLDVLDVVPYPLFINVHPSIPNPKDWRELPKDKVVLEITEDAAIRFPAVQSLRDFGFALALDDLGKGSANLEALALIQPDYIKLDKSLIQSPNLMARNSLIKSLIDHAGRVKANLIVEGIESAEHLLSVKTLGVSLAQGYYLAKPELLY</sequence>
<dbReference type="Proteomes" id="UP000002892">
    <property type="component" value="Plasmid pDESACI.01"/>
</dbReference>